<name>A0A914CVW2_9BILA</name>
<dbReference type="WBParaSite" id="ACRNAN_scaffold1470.g13037.t1">
    <property type="protein sequence ID" value="ACRNAN_scaffold1470.g13037.t1"/>
    <property type="gene ID" value="ACRNAN_scaffold1470.g13037"/>
</dbReference>
<evidence type="ECO:0000256" key="3">
    <source>
        <dbReference type="ARBA" id="ARBA00022448"/>
    </source>
</evidence>
<dbReference type="Proteomes" id="UP000887540">
    <property type="component" value="Unplaced"/>
</dbReference>
<evidence type="ECO:0000313" key="14">
    <source>
        <dbReference type="Proteomes" id="UP000887540"/>
    </source>
</evidence>
<keyword evidence="14" id="KW-1185">Reference proteome</keyword>
<dbReference type="PANTHER" id="PTHR11893:SF20">
    <property type="entry name" value="INNEXIN-3"/>
    <property type="match status" value="1"/>
</dbReference>
<evidence type="ECO:0000256" key="6">
    <source>
        <dbReference type="ARBA" id="ARBA00022868"/>
    </source>
</evidence>
<evidence type="ECO:0000256" key="1">
    <source>
        <dbReference type="ARBA" id="ARBA00004610"/>
    </source>
</evidence>
<keyword evidence="9 12" id="KW-0406">Ion transport</keyword>
<dbReference type="Pfam" id="PF00876">
    <property type="entry name" value="Innexin"/>
    <property type="match status" value="1"/>
</dbReference>
<comment type="function">
    <text evidence="12">Structural component of the gap junctions.</text>
</comment>
<evidence type="ECO:0000256" key="13">
    <source>
        <dbReference type="SAM" id="MobiDB-lite"/>
    </source>
</evidence>
<evidence type="ECO:0000256" key="5">
    <source>
        <dbReference type="ARBA" id="ARBA00022692"/>
    </source>
</evidence>
<keyword evidence="10 12" id="KW-0472">Membrane</keyword>
<dbReference type="AlphaFoldDB" id="A0A914CVW2"/>
<gene>
    <name evidence="12" type="primary">inx</name>
</gene>
<feature type="transmembrane region" description="Helical" evidence="12">
    <location>
        <begin position="230"/>
        <end position="251"/>
    </location>
</feature>
<proteinExistence type="inferred from homology"/>
<accession>A0A914CVW2</accession>
<keyword evidence="7" id="KW-0965">Cell junction</keyword>
<organism evidence="14 15">
    <name type="scientific">Acrobeloides nanus</name>
    <dbReference type="NCBI Taxonomy" id="290746"/>
    <lineage>
        <taxon>Eukaryota</taxon>
        <taxon>Metazoa</taxon>
        <taxon>Ecdysozoa</taxon>
        <taxon>Nematoda</taxon>
        <taxon>Chromadorea</taxon>
        <taxon>Rhabditida</taxon>
        <taxon>Tylenchina</taxon>
        <taxon>Cephalobomorpha</taxon>
        <taxon>Cephaloboidea</taxon>
        <taxon>Cephalobidae</taxon>
        <taxon>Acrobeloides</taxon>
    </lineage>
</organism>
<evidence type="ECO:0000256" key="9">
    <source>
        <dbReference type="ARBA" id="ARBA00023065"/>
    </source>
</evidence>
<dbReference type="PANTHER" id="PTHR11893">
    <property type="entry name" value="INNEXIN"/>
    <property type="match status" value="1"/>
</dbReference>
<reference evidence="15" key="1">
    <citation type="submission" date="2022-11" db="UniProtKB">
        <authorList>
            <consortium name="WormBaseParasite"/>
        </authorList>
    </citation>
    <scope>IDENTIFICATION</scope>
</reference>
<evidence type="ECO:0000256" key="11">
    <source>
        <dbReference type="ARBA" id="ARBA00023303"/>
    </source>
</evidence>
<dbReference type="GO" id="GO:0005243">
    <property type="term" value="F:gap junction channel activity"/>
    <property type="evidence" value="ECO:0007669"/>
    <property type="project" value="TreeGrafter"/>
</dbReference>
<dbReference type="PRINTS" id="PR01262">
    <property type="entry name" value="INNEXIN"/>
</dbReference>
<evidence type="ECO:0000313" key="15">
    <source>
        <dbReference type="WBParaSite" id="ACRNAN_scaffold1470.g13037.t1"/>
    </source>
</evidence>
<sequence length="453" mass="52521">MISAKQYFGSPIQCWVPMEFKYGWEQFTEDYCFIANSYYVPFEEEVPADFSLRADHISYYRWVPIVLALQAFFFYFPNWVWSMLHKRTAVNPQAVISEVRKCRNLCGAQREKEVENVAHYIADAIGVFGPSQEKTAARSGYNATLIYLFIKLLYLINVIGQLIILNRFLGGEYFSWGIQTMQDVIRGNEWKESEIFPRVILCDFQVRRLGNIQRYTVQCVIMMNLINEKLYFFLYFWLIFVGIVTLLNFFYTLATMCLPLSRINFIKCHLNQQETQNFPELNLSRFVHEYLRPDGVLLVHFVRQHLGGRITFDLMNELIRLYWLKSHKGYLNRSPESDKCLPRGANYNDNIKQAAPTFAPPTYKPTSYGHSALYPTSNPAPPGFISPTTTQRTSPDDQIDYIDDGTLRIGELNRETRPSTPRNDSSAAVKRTPISSQRPQNSYSVTPKTTSSV</sequence>
<protein>
    <recommendedName>
        <fullName evidence="12">Innexin</fullName>
    </recommendedName>
</protein>
<feature type="compositionally biased region" description="Polar residues" evidence="13">
    <location>
        <begin position="433"/>
        <end position="453"/>
    </location>
</feature>
<comment type="subcellular location">
    <subcellularLocation>
        <location evidence="1">Cell junction</location>
        <location evidence="1">Gap junction</location>
    </subcellularLocation>
    <subcellularLocation>
        <location evidence="2 12">Cell membrane</location>
        <topology evidence="2 12">Multi-pass membrane protein</topology>
    </subcellularLocation>
</comment>
<evidence type="ECO:0000256" key="4">
    <source>
        <dbReference type="ARBA" id="ARBA00022475"/>
    </source>
</evidence>
<dbReference type="GO" id="GO:0005921">
    <property type="term" value="C:gap junction"/>
    <property type="evidence" value="ECO:0007669"/>
    <property type="project" value="UniProtKB-SubCell"/>
</dbReference>
<dbReference type="InterPro" id="IPR000990">
    <property type="entry name" value="Innexin"/>
</dbReference>
<keyword evidence="6" id="KW-0303">Gap junction</keyword>
<evidence type="ECO:0000256" key="12">
    <source>
        <dbReference type="RuleBase" id="RU010713"/>
    </source>
</evidence>
<dbReference type="GO" id="GO:0034220">
    <property type="term" value="P:monoatomic ion transmembrane transport"/>
    <property type="evidence" value="ECO:0007669"/>
    <property type="project" value="UniProtKB-KW"/>
</dbReference>
<keyword evidence="8 12" id="KW-1133">Transmembrane helix</keyword>
<dbReference type="GO" id="GO:0005886">
    <property type="term" value="C:plasma membrane"/>
    <property type="evidence" value="ECO:0007669"/>
    <property type="project" value="UniProtKB-SubCell"/>
</dbReference>
<feature type="transmembrane region" description="Helical" evidence="12">
    <location>
        <begin position="59"/>
        <end position="76"/>
    </location>
</feature>
<keyword evidence="5 12" id="KW-0812">Transmembrane</keyword>
<evidence type="ECO:0000256" key="2">
    <source>
        <dbReference type="ARBA" id="ARBA00004651"/>
    </source>
</evidence>
<feature type="region of interest" description="Disordered" evidence="13">
    <location>
        <begin position="369"/>
        <end position="453"/>
    </location>
</feature>
<evidence type="ECO:0000256" key="7">
    <source>
        <dbReference type="ARBA" id="ARBA00022949"/>
    </source>
</evidence>
<comment type="similarity">
    <text evidence="12">Belongs to the pannexin family.</text>
</comment>
<evidence type="ECO:0000256" key="10">
    <source>
        <dbReference type="ARBA" id="ARBA00023136"/>
    </source>
</evidence>
<keyword evidence="11 12" id="KW-0407">Ion channel</keyword>
<keyword evidence="3 12" id="KW-0813">Transport</keyword>
<dbReference type="PROSITE" id="PS51013">
    <property type="entry name" value="PANNEXIN"/>
    <property type="match status" value="1"/>
</dbReference>
<feature type="transmembrane region" description="Helical" evidence="12">
    <location>
        <begin position="145"/>
        <end position="165"/>
    </location>
</feature>
<keyword evidence="4" id="KW-1003">Cell membrane</keyword>
<evidence type="ECO:0000256" key="8">
    <source>
        <dbReference type="ARBA" id="ARBA00022989"/>
    </source>
</evidence>
<comment type="caution">
    <text evidence="12">Lacks conserved residue(s) required for the propagation of feature annotation.</text>
</comment>